<dbReference type="InterPro" id="IPR017927">
    <property type="entry name" value="FAD-bd_FR_type"/>
</dbReference>
<evidence type="ECO:0000313" key="2">
    <source>
        <dbReference type="EMBL" id="RIJ23874.1"/>
    </source>
</evidence>
<dbReference type="Gene3D" id="3.40.50.80">
    <property type="entry name" value="Nucleotide-binding domain of ferredoxin-NADP reductase (FNR) module"/>
    <property type="match status" value="1"/>
</dbReference>
<dbReference type="PANTHER" id="PTHR47354">
    <property type="entry name" value="NADH OXIDOREDUCTASE HCR"/>
    <property type="match status" value="1"/>
</dbReference>
<dbReference type="InterPro" id="IPR001433">
    <property type="entry name" value="OxRdtase_FAD/NAD-bd"/>
</dbReference>
<dbReference type="AlphaFoldDB" id="A0A399R077"/>
<gene>
    <name evidence="2" type="ORF">D1224_06370</name>
</gene>
<proteinExistence type="predicted"/>
<dbReference type="Pfam" id="PF00175">
    <property type="entry name" value="NAD_binding_1"/>
    <property type="match status" value="1"/>
</dbReference>
<evidence type="ECO:0000313" key="3">
    <source>
        <dbReference type="Proteomes" id="UP000265431"/>
    </source>
</evidence>
<comment type="caution">
    <text evidence="2">The sequence shown here is derived from an EMBL/GenBank/DDBJ whole genome shotgun (WGS) entry which is preliminary data.</text>
</comment>
<dbReference type="EMBL" id="QWGB01000005">
    <property type="protein sequence ID" value="RIJ23874.1"/>
    <property type="molecule type" value="Genomic_DNA"/>
</dbReference>
<dbReference type="Pfam" id="PF00970">
    <property type="entry name" value="FAD_binding_6"/>
    <property type="match status" value="1"/>
</dbReference>
<dbReference type="PANTHER" id="PTHR47354:SF5">
    <property type="entry name" value="PROTEIN RFBI"/>
    <property type="match status" value="1"/>
</dbReference>
<keyword evidence="3" id="KW-1185">Reference proteome</keyword>
<reference evidence="2 3" key="1">
    <citation type="submission" date="2018-08" db="EMBL/GenBank/DDBJ databases">
        <title>Henriciella mobilis sp. nov., isolated from seawater.</title>
        <authorList>
            <person name="Cheng H."/>
            <person name="Wu Y.-H."/>
            <person name="Xu X.-W."/>
            <person name="Guo L.-L."/>
        </authorList>
    </citation>
    <scope>NUCLEOTIDE SEQUENCE [LARGE SCALE GENOMIC DNA]</scope>
    <source>
        <strain evidence="2 3">CCUG66934</strain>
    </source>
</reference>
<dbReference type="InterPro" id="IPR008333">
    <property type="entry name" value="Cbr1-like_FAD-bd_dom"/>
</dbReference>
<feature type="domain" description="FAD-binding FR-type" evidence="1">
    <location>
        <begin position="1"/>
        <end position="101"/>
    </location>
</feature>
<dbReference type="SUPFAM" id="SSF52343">
    <property type="entry name" value="Ferredoxin reductase-like, C-terminal NADP-linked domain"/>
    <property type="match status" value="1"/>
</dbReference>
<dbReference type="CDD" id="cd06196">
    <property type="entry name" value="FNR_like_1"/>
    <property type="match status" value="1"/>
</dbReference>
<organism evidence="2 3">
    <name type="scientific">Henriciella barbarensis</name>
    <dbReference type="NCBI Taxonomy" id="86342"/>
    <lineage>
        <taxon>Bacteria</taxon>
        <taxon>Pseudomonadati</taxon>
        <taxon>Pseudomonadota</taxon>
        <taxon>Alphaproteobacteria</taxon>
        <taxon>Hyphomonadales</taxon>
        <taxon>Hyphomonadaceae</taxon>
        <taxon>Henriciella</taxon>
    </lineage>
</organism>
<dbReference type="PROSITE" id="PS51384">
    <property type="entry name" value="FAD_FR"/>
    <property type="match status" value="1"/>
</dbReference>
<dbReference type="GO" id="GO:0016491">
    <property type="term" value="F:oxidoreductase activity"/>
    <property type="evidence" value="ECO:0007669"/>
    <property type="project" value="InterPro"/>
</dbReference>
<dbReference type="Proteomes" id="UP000265431">
    <property type="component" value="Unassembled WGS sequence"/>
</dbReference>
<accession>A0A399R077</accession>
<dbReference type="InterPro" id="IPR039261">
    <property type="entry name" value="FNR_nucleotide-bd"/>
</dbReference>
<dbReference type="InterPro" id="IPR050415">
    <property type="entry name" value="MRET"/>
</dbReference>
<protein>
    <submittedName>
        <fullName evidence="2">Flavodoxin reductase</fullName>
    </submittedName>
</protein>
<dbReference type="SUPFAM" id="SSF63380">
    <property type="entry name" value="Riboflavin synthase domain-like"/>
    <property type="match status" value="1"/>
</dbReference>
<dbReference type="RefSeq" id="WP_119379063.1">
    <property type="nucleotide sequence ID" value="NZ_QWGB01000005.1"/>
</dbReference>
<name>A0A399R077_9PROT</name>
<evidence type="ECO:0000259" key="1">
    <source>
        <dbReference type="PROSITE" id="PS51384"/>
    </source>
</evidence>
<dbReference type="InterPro" id="IPR017938">
    <property type="entry name" value="Riboflavin_synthase-like_b-brl"/>
</dbReference>
<dbReference type="Gene3D" id="2.40.30.10">
    <property type="entry name" value="Translation factors"/>
    <property type="match status" value="1"/>
</dbReference>
<sequence>MSYALTLQSIEPVTPDVFKLRFDKPAGLGVQPGQAVDLAIDKDDWRGEKRPFTPTSLPSDGYLEFTIKSYPEHDGVTEQIAKLQPGDRVLVDEPWGAIEDEGKGWFIAGGAGVTPMIAILRKRLEDKGTLEGCELIFSNSKQEDIIYRDEFERMEGLKTYFTVTDEADADVHTRKIDRALLEERVEPGKGKCYICGPDGMVEDIAGALKEIGVAEEDIIIEEFFD</sequence>
<dbReference type="PRINTS" id="PR00406">
    <property type="entry name" value="CYTB5RDTASE"/>
</dbReference>
<dbReference type="OrthoDB" id="9792185at2"/>